<keyword evidence="5 6" id="KW-0472">Membrane</keyword>
<accession>A0A1H9SUM9</accession>
<keyword evidence="4 6" id="KW-1133">Transmembrane helix</keyword>
<sequence length="546" mass="56101">MVRELRLVPAALVAWTVTLGLLIGVPRVGLVVVAVVVGFAVARHVGQAIVTAVVGTCAWAVTSARLAMRPPLDDEFVAQLTAAPKQVDSGSWLLTVCIDDYPGTVAVFTDELPKPEGGASGAIVHVAGTWSESDRVSLAGHTISGSVELVAPPTGFQGWAAQVRATFAESVAAHVPEHSQGLIPGMVLGDTSLQSAAEQDAYIATGLSHLSAVSGANVAIVTTAAAIAARLVGLGLRGQVAASAVALGIFVGLVGGEPSVLRAAITGVVGLVAVLASSASEPIHALCLAVIALVFLDSDMAANYGFALSVAATAGIIVLHPLLYRALAPTGWPDIVVRALAVAIAADIVTMPIIALMAGEVSLVSVVANVLVAPATPPVTVLGLVAVLLSLIPGGLEQLVYLAITPLTWWINFVGTHLAQLPIATVEATPWYTLLGYGWVIVGFLLRRPRATVAVAVCAYFAASWQPLPPAIDLERAPVHVVDTLHDTAREQVPPGIAVIIVLDDEGPAATRPTVTTGRVPVLYPNRDGPVTVHIDGTQHAADGRF</sequence>
<evidence type="ECO:0000313" key="9">
    <source>
        <dbReference type="Proteomes" id="UP000198929"/>
    </source>
</evidence>
<gene>
    <name evidence="8" type="ORF">SAMN05661109_01260</name>
</gene>
<proteinExistence type="predicted"/>
<evidence type="ECO:0000256" key="4">
    <source>
        <dbReference type="ARBA" id="ARBA00022989"/>
    </source>
</evidence>
<dbReference type="Pfam" id="PF03772">
    <property type="entry name" value="Competence"/>
    <property type="match status" value="1"/>
</dbReference>
<dbReference type="NCBIfam" id="TIGR00360">
    <property type="entry name" value="ComEC_N-term"/>
    <property type="match status" value="1"/>
</dbReference>
<comment type="subcellular location">
    <subcellularLocation>
        <location evidence="1">Cell membrane</location>
        <topology evidence="1">Multi-pass membrane protein</topology>
    </subcellularLocation>
</comment>
<feature type="domain" description="ComEC/Rec2-related protein" evidence="7">
    <location>
        <begin position="186"/>
        <end position="448"/>
    </location>
</feature>
<dbReference type="AlphaFoldDB" id="A0A1H9SUM9"/>
<protein>
    <submittedName>
        <fullName evidence="8">Competence protein ComEC</fullName>
    </submittedName>
</protein>
<feature type="transmembrane region" description="Helical" evidence="6">
    <location>
        <begin position="335"/>
        <end position="358"/>
    </location>
</feature>
<dbReference type="PANTHER" id="PTHR30619:SF7">
    <property type="entry name" value="BETA-LACTAMASE DOMAIN PROTEIN"/>
    <property type="match status" value="1"/>
</dbReference>
<dbReference type="STRING" id="1121357.SAMN05661109_01260"/>
<feature type="transmembrane region" description="Helical" evidence="6">
    <location>
        <begin position="268"/>
        <end position="296"/>
    </location>
</feature>
<feature type="transmembrane region" description="Helical" evidence="6">
    <location>
        <begin position="399"/>
        <end position="423"/>
    </location>
</feature>
<evidence type="ECO:0000256" key="2">
    <source>
        <dbReference type="ARBA" id="ARBA00022475"/>
    </source>
</evidence>
<feature type="transmembrane region" description="Helical" evidence="6">
    <location>
        <begin position="429"/>
        <end position="446"/>
    </location>
</feature>
<dbReference type="RefSeq" id="WP_331712842.1">
    <property type="nucleotide sequence ID" value="NZ_CP047199.1"/>
</dbReference>
<feature type="transmembrane region" description="Helical" evidence="6">
    <location>
        <begin position="370"/>
        <end position="392"/>
    </location>
</feature>
<dbReference type="InterPro" id="IPR004477">
    <property type="entry name" value="ComEC_N"/>
</dbReference>
<evidence type="ECO:0000256" key="3">
    <source>
        <dbReference type="ARBA" id="ARBA00022692"/>
    </source>
</evidence>
<keyword evidence="3 6" id="KW-0812">Transmembrane</keyword>
<dbReference type="PANTHER" id="PTHR30619">
    <property type="entry name" value="DNA INTERNALIZATION/COMPETENCE PROTEIN COMEC/REC2"/>
    <property type="match status" value="1"/>
</dbReference>
<feature type="transmembrane region" description="Helical" evidence="6">
    <location>
        <begin position="238"/>
        <end position="256"/>
    </location>
</feature>
<organism evidence="8 9">
    <name type="scientific">Corynebacterium cystitidis DSM 20524</name>
    <dbReference type="NCBI Taxonomy" id="1121357"/>
    <lineage>
        <taxon>Bacteria</taxon>
        <taxon>Bacillati</taxon>
        <taxon>Actinomycetota</taxon>
        <taxon>Actinomycetes</taxon>
        <taxon>Mycobacteriales</taxon>
        <taxon>Corynebacteriaceae</taxon>
        <taxon>Corynebacterium</taxon>
    </lineage>
</organism>
<evidence type="ECO:0000256" key="1">
    <source>
        <dbReference type="ARBA" id="ARBA00004651"/>
    </source>
</evidence>
<evidence type="ECO:0000313" key="8">
    <source>
        <dbReference type="EMBL" id="SER88103.1"/>
    </source>
</evidence>
<feature type="transmembrane region" description="Helical" evidence="6">
    <location>
        <begin position="48"/>
        <end position="68"/>
    </location>
</feature>
<dbReference type="GO" id="GO:0005886">
    <property type="term" value="C:plasma membrane"/>
    <property type="evidence" value="ECO:0007669"/>
    <property type="project" value="UniProtKB-SubCell"/>
</dbReference>
<reference evidence="9" key="1">
    <citation type="submission" date="2016-10" db="EMBL/GenBank/DDBJ databases">
        <authorList>
            <person name="Varghese N."/>
            <person name="Submissions S."/>
        </authorList>
    </citation>
    <scope>NUCLEOTIDE SEQUENCE [LARGE SCALE GENOMIC DNA]</scope>
    <source>
        <strain evidence="9">DSM 20524</strain>
    </source>
</reference>
<dbReference type="InterPro" id="IPR052159">
    <property type="entry name" value="Competence_DNA_uptake"/>
</dbReference>
<evidence type="ECO:0000256" key="6">
    <source>
        <dbReference type="SAM" id="Phobius"/>
    </source>
</evidence>
<dbReference type="Proteomes" id="UP000198929">
    <property type="component" value="Unassembled WGS sequence"/>
</dbReference>
<feature type="transmembrane region" description="Helical" evidence="6">
    <location>
        <begin position="210"/>
        <end position="232"/>
    </location>
</feature>
<evidence type="ECO:0000259" key="7">
    <source>
        <dbReference type="Pfam" id="PF03772"/>
    </source>
</evidence>
<dbReference type="EMBL" id="FOGQ01000004">
    <property type="protein sequence ID" value="SER88103.1"/>
    <property type="molecule type" value="Genomic_DNA"/>
</dbReference>
<keyword evidence="2" id="KW-1003">Cell membrane</keyword>
<keyword evidence="9" id="KW-1185">Reference proteome</keyword>
<evidence type="ECO:0000256" key="5">
    <source>
        <dbReference type="ARBA" id="ARBA00023136"/>
    </source>
</evidence>
<feature type="transmembrane region" description="Helical" evidence="6">
    <location>
        <begin position="12"/>
        <end position="42"/>
    </location>
</feature>
<name>A0A1H9SUM9_9CORY</name>
<feature type="transmembrane region" description="Helical" evidence="6">
    <location>
        <begin position="302"/>
        <end position="323"/>
    </location>
</feature>